<dbReference type="PANTHER" id="PTHR33516:SF2">
    <property type="entry name" value="LEXA REPRESSOR-RELATED"/>
    <property type="match status" value="1"/>
</dbReference>
<dbReference type="SUPFAM" id="SSF46785">
    <property type="entry name" value="Winged helix' DNA-binding domain"/>
    <property type="match status" value="1"/>
</dbReference>
<evidence type="ECO:0000313" key="2">
    <source>
        <dbReference type="EMBL" id="GIO47999.1"/>
    </source>
</evidence>
<sequence>MKNIKPLTRRQAEVLEFIKSFVSSNGYPPTIREISRFMNHQSPSSAFKLLEQLVNKGFIKKGPGPRMLQILKQK</sequence>
<dbReference type="RefSeq" id="WP_237100043.1">
    <property type="nucleotide sequence ID" value="NZ_AP025343.1"/>
</dbReference>
<dbReference type="GO" id="GO:0004252">
    <property type="term" value="F:serine-type endopeptidase activity"/>
    <property type="evidence" value="ECO:0007669"/>
    <property type="project" value="InterPro"/>
</dbReference>
<accession>A0A919YCN6</accession>
<organism evidence="2 3">
    <name type="scientific">Paenibacillus azoreducens</name>
    <dbReference type="NCBI Taxonomy" id="116718"/>
    <lineage>
        <taxon>Bacteria</taxon>
        <taxon>Bacillati</taxon>
        <taxon>Bacillota</taxon>
        <taxon>Bacilli</taxon>
        <taxon>Bacillales</taxon>
        <taxon>Paenibacillaceae</taxon>
        <taxon>Paenibacillus</taxon>
    </lineage>
</organism>
<evidence type="ECO:0000259" key="1">
    <source>
        <dbReference type="Pfam" id="PF01726"/>
    </source>
</evidence>
<name>A0A919YCN6_9BACL</name>
<dbReference type="InterPro" id="IPR036390">
    <property type="entry name" value="WH_DNA-bd_sf"/>
</dbReference>
<dbReference type="Pfam" id="PF01726">
    <property type="entry name" value="LexA_DNA_bind"/>
    <property type="match status" value="1"/>
</dbReference>
<dbReference type="EMBL" id="BORT01000011">
    <property type="protein sequence ID" value="GIO47999.1"/>
    <property type="molecule type" value="Genomic_DNA"/>
</dbReference>
<comment type="caution">
    <text evidence="2">The sequence shown here is derived from an EMBL/GenBank/DDBJ whole genome shotgun (WGS) entry which is preliminary data.</text>
</comment>
<evidence type="ECO:0000313" key="3">
    <source>
        <dbReference type="Proteomes" id="UP000682811"/>
    </source>
</evidence>
<dbReference type="GO" id="GO:0006508">
    <property type="term" value="P:proteolysis"/>
    <property type="evidence" value="ECO:0007669"/>
    <property type="project" value="InterPro"/>
</dbReference>
<protein>
    <recommendedName>
        <fullName evidence="1">LexA repressor DNA-binding domain-containing protein</fullName>
    </recommendedName>
</protein>
<reference evidence="2 3" key="1">
    <citation type="submission" date="2021-03" db="EMBL/GenBank/DDBJ databases">
        <title>Antimicrobial resistance genes in bacteria isolated from Japanese honey, and their potential for conferring macrolide and lincosamide resistance in the American foulbrood pathogen Paenibacillus larvae.</title>
        <authorList>
            <person name="Okamoto M."/>
            <person name="Kumagai M."/>
            <person name="Kanamori H."/>
            <person name="Takamatsu D."/>
        </authorList>
    </citation>
    <scope>NUCLEOTIDE SEQUENCE [LARGE SCALE GENOMIC DNA]</scope>
    <source>
        <strain evidence="2 3">J34TS1</strain>
    </source>
</reference>
<dbReference type="Proteomes" id="UP000682811">
    <property type="component" value="Unassembled WGS sequence"/>
</dbReference>
<dbReference type="InterPro" id="IPR050077">
    <property type="entry name" value="LexA_repressor"/>
</dbReference>
<dbReference type="PANTHER" id="PTHR33516">
    <property type="entry name" value="LEXA REPRESSOR"/>
    <property type="match status" value="1"/>
</dbReference>
<feature type="domain" description="LexA repressor DNA-binding" evidence="1">
    <location>
        <begin position="5"/>
        <end position="64"/>
    </location>
</feature>
<proteinExistence type="predicted"/>
<dbReference type="InterPro" id="IPR006199">
    <property type="entry name" value="LexA_DNA-bd_dom"/>
</dbReference>
<keyword evidence="3" id="KW-1185">Reference proteome</keyword>
<dbReference type="InterPro" id="IPR036388">
    <property type="entry name" value="WH-like_DNA-bd_sf"/>
</dbReference>
<dbReference type="AlphaFoldDB" id="A0A919YCN6"/>
<dbReference type="Gene3D" id="1.10.10.10">
    <property type="entry name" value="Winged helix-like DNA-binding domain superfamily/Winged helix DNA-binding domain"/>
    <property type="match status" value="1"/>
</dbReference>
<gene>
    <name evidence="2" type="ORF">J34TS1_27640</name>
</gene>